<protein>
    <recommendedName>
        <fullName evidence="12">Thiamine transporter 2</fullName>
    </recommendedName>
</protein>
<keyword evidence="5 9" id="KW-1133">Transmembrane helix</keyword>
<sequence length="485" mass="53916">MNFWKKMKRSDWVFPTVLLSLYGFFANCRPAEPFLTPYLVGPKNISVEVVTNYLFPIWTYSYLAVLCPVFLLTDLLRYKPLIVTQGLFLVTNYILLCFATSLIALTYLQFNFAMVTSTEVAYFSYIYSVIPPECYQRATGYVRSAMLTGYTFGATLGQLLISFADTSYFHVNTITLGIMSVAFCISLGLPMPQQGMFFKKKVEVSTGPLNEVTDALGGETDLGKQATGTFCDWGNIRTSGNQMWESLKESYSSRRLVLWSLWWALATAGYGQVFNYVQLMWDHIEPSSTSSVYNGGVEAVCALVGAAAAFSVGYIRVQWGVWGELLLGVFSAVGAGCVFLMGLTNNIWLCYAGYAIFKASYMFLITVTMFQIAVNLSMECYALTFGINTFVALTLQTILTVVVVDNSALGLDIVTQFLVYGGYYSTISVLFLLQGLYTVCKHLRKSAEETNTDRPSSALEDKYGSDRQDLGPQSPPQNITEQSAF</sequence>
<feature type="region of interest" description="Disordered" evidence="8">
    <location>
        <begin position="450"/>
        <end position="485"/>
    </location>
</feature>
<organism evidence="10 11">
    <name type="scientific">Onychostoma macrolepis</name>
    <dbReference type="NCBI Taxonomy" id="369639"/>
    <lineage>
        <taxon>Eukaryota</taxon>
        <taxon>Metazoa</taxon>
        <taxon>Chordata</taxon>
        <taxon>Craniata</taxon>
        <taxon>Vertebrata</taxon>
        <taxon>Euteleostomi</taxon>
        <taxon>Actinopterygii</taxon>
        <taxon>Neopterygii</taxon>
        <taxon>Teleostei</taxon>
        <taxon>Ostariophysi</taxon>
        <taxon>Cypriniformes</taxon>
        <taxon>Cyprinidae</taxon>
        <taxon>Acrossocheilinae</taxon>
        <taxon>Onychostoma</taxon>
    </lineage>
</organism>
<evidence type="ECO:0000256" key="1">
    <source>
        <dbReference type="ARBA" id="ARBA00004141"/>
    </source>
</evidence>
<dbReference type="PANTHER" id="PTHR10686">
    <property type="entry name" value="FOLATE TRANSPORTER"/>
    <property type="match status" value="1"/>
</dbReference>
<dbReference type="Proteomes" id="UP000579812">
    <property type="component" value="Unassembled WGS sequence"/>
</dbReference>
<dbReference type="Gene3D" id="1.20.1250.20">
    <property type="entry name" value="MFS general substrate transporter like domains"/>
    <property type="match status" value="1"/>
</dbReference>
<feature type="transmembrane region" description="Helical" evidence="9">
    <location>
        <begin position="322"/>
        <end position="343"/>
    </location>
</feature>
<dbReference type="EMBL" id="JAAMOB010000018">
    <property type="protein sequence ID" value="KAF4101720.1"/>
    <property type="molecule type" value="Genomic_DNA"/>
</dbReference>
<comment type="caution">
    <text evidence="10">The sequence shown here is derived from an EMBL/GenBank/DDBJ whole genome shotgun (WGS) entry which is preliminary data.</text>
</comment>
<dbReference type="GO" id="GO:0005886">
    <property type="term" value="C:plasma membrane"/>
    <property type="evidence" value="ECO:0007669"/>
    <property type="project" value="UniProtKB-UniRule"/>
</dbReference>
<feature type="transmembrane region" description="Helical" evidence="9">
    <location>
        <begin position="256"/>
        <end position="277"/>
    </location>
</feature>
<evidence type="ECO:0000256" key="2">
    <source>
        <dbReference type="ARBA" id="ARBA00005773"/>
    </source>
</evidence>
<keyword evidence="4 9" id="KW-0812">Transmembrane</keyword>
<evidence type="ECO:0000313" key="11">
    <source>
        <dbReference type="Proteomes" id="UP000579812"/>
    </source>
</evidence>
<dbReference type="FunFam" id="1.20.1250.20:FF:000225">
    <property type="entry name" value="Solute carrier family 19 member 1"/>
    <property type="match status" value="1"/>
</dbReference>
<feature type="transmembrane region" description="Helical" evidence="9">
    <location>
        <begin position="355"/>
        <end position="374"/>
    </location>
</feature>
<evidence type="ECO:0000313" key="10">
    <source>
        <dbReference type="EMBL" id="KAF4101720.1"/>
    </source>
</evidence>
<feature type="transmembrane region" description="Helical" evidence="9">
    <location>
        <begin position="423"/>
        <end position="440"/>
    </location>
</feature>
<accession>A0A7J6C386</accession>
<comment type="subcellular location">
    <subcellularLocation>
        <location evidence="1 7">Membrane</location>
        <topology evidence="1 7">Multi-pass membrane protein</topology>
    </subcellularLocation>
</comment>
<feature type="compositionally biased region" description="Polar residues" evidence="8">
    <location>
        <begin position="476"/>
        <end position="485"/>
    </location>
</feature>
<proteinExistence type="inferred from homology"/>
<evidence type="ECO:0000256" key="7">
    <source>
        <dbReference type="PIRNR" id="PIRNR028739"/>
    </source>
</evidence>
<feature type="transmembrane region" description="Helical" evidence="9">
    <location>
        <begin position="297"/>
        <end position="315"/>
    </location>
</feature>
<dbReference type="NCBIfam" id="TIGR00806">
    <property type="entry name" value="rfc"/>
    <property type="match status" value="1"/>
</dbReference>
<evidence type="ECO:0000256" key="5">
    <source>
        <dbReference type="ARBA" id="ARBA00022989"/>
    </source>
</evidence>
<keyword evidence="6 7" id="KW-0472">Membrane</keyword>
<dbReference type="PANTHER" id="PTHR10686:SF38">
    <property type="entry name" value="THIAMINE TRANSPORTER 2 ISOFORM X1"/>
    <property type="match status" value="1"/>
</dbReference>
<dbReference type="InterPro" id="IPR036259">
    <property type="entry name" value="MFS_trans_sf"/>
</dbReference>
<dbReference type="AlphaFoldDB" id="A0A7J6C386"/>
<feature type="transmembrane region" description="Helical" evidence="9">
    <location>
        <begin position="142"/>
        <end position="163"/>
    </location>
</feature>
<feature type="compositionally biased region" description="Basic and acidic residues" evidence="8">
    <location>
        <begin position="459"/>
        <end position="469"/>
    </location>
</feature>
<name>A0A7J6C386_9TELE</name>
<dbReference type="PIRSF" id="PIRSF028739">
    <property type="entry name" value="Folate_carrier"/>
    <property type="match status" value="1"/>
</dbReference>
<evidence type="ECO:0000256" key="9">
    <source>
        <dbReference type="SAM" id="Phobius"/>
    </source>
</evidence>
<dbReference type="InterPro" id="IPR002666">
    <property type="entry name" value="Folate_carrier"/>
</dbReference>
<reference evidence="10 11" key="1">
    <citation type="submission" date="2020-04" db="EMBL/GenBank/DDBJ databases">
        <title>Chromosome-level genome assembly of a cyprinid fish Onychostoma macrolepis by integration of Nanopore Sequencing, Bionano and Hi-C technology.</title>
        <authorList>
            <person name="Wang D."/>
        </authorList>
    </citation>
    <scope>NUCLEOTIDE SEQUENCE [LARGE SCALE GENOMIC DNA]</scope>
    <source>
        <strain evidence="10">SWU-2019</strain>
        <tissue evidence="10">Muscle</tissue>
    </source>
</reference>
<feature type="transmembrane region" description="Helical" evidence="9">
    <location>
        <begin position="87"/>
        <end position="106"/>
    </location>
</feature>
<evidence type="ECO:0000256" key="4">
    <source>
        <dbReference type="ARBA" id="ARBA00022692"/>
    </source>
</evidence>
<feature type="transmembrane region" description="Helical" evidence="9">
    <location>
        <begin position="54"/>
        <end position="75"/>
    </location>
</feature>
<feature type="transmembrane region" description="Helical" evidence="9">
    <location>
        <begin position="112"/>
        <end position="130"/>
    </location>
</feature>
<dbReference type="GO" id="GO:0090482">
    <property type="term" value="F:vitamin transmembrane transporter activity"/>
    <property type="evidence" value="ECO:0007669"/>
    <property type="project" value="InterPro"/>
</dbReference>
<feature type="transmembrane region" description="Helical" evidence="9">
    <location>
        <begin position="169"/>
        <end position="191"/>
    </location>
</feature>
<comment type="similarity">
    <text evidence="2 7">Belongs to the reduced folate carrier (RFC) transporter (TC 2.A.48) family.</text>
</comment>
<keyword evidence="11" id="KW-1185">Reference proteome</keyword>
<feature type="transmembrane region" description="Helical" evidence="9">
    <location>
        <begin position="381"/>
        <end position="403"/>
    </location>
</feature>
<dbReference type="Pfam" id="PF01770">
    <property type="entry name" value="Folate_carrier"/>
    <property type="match status" value="1"/>
</dbReference>
<dbReference type="OrthoDB" id="18814at2759"/>
<dbReference type="SUPFAM" id="SSF103473">
    <property type="entry name" value="MFS general substrate transporter"/>
    <property type="match status" value="1"/>
</dbReference>
<gene>
    <name evidence="10" type="ORF">G5714_018152</name>
</gene>
<keyword evidence="3 7" id="KW-0813">Transport</keyword>
<evidence type="ECO:0000256" key="6">
    <source>
        <dbReference type="ARBA" id="ARBA00023136"/>
    </source>
</evidence>
<evidence type="ECO:0000256" key="8">
    <source>
        <dbReference type="SAM" id="MobiDB-lite"/>
    </source>
</evidence>
<evidence type="ECO:0008006" key="12">
    <source>
        <dbReference type="Google" id="ProtNLM"/>
    </source>
</evidence>
<evidence type="ECO:0000256" key="3">
    <source>
        <dbReference type="ARBA" id="ARBA00022448"/>
    </source>
</evidence>